<organism evidence="1 2">
    <name type="scientific">Eiseniibacteriota bacterium</name>
    <dbReference type="NCBI Taxonomy" id="2212470"/>
    <lineage>
        <taxon>Bacteria</taxon>
        <taxon>Candidatus Eiseniibacteriota</taxon>
    </lineage>
</organism>
<dbReference type="Proteomes" id="UP000697710">
    <property type="component" value="Unassembled WGS sequence"/>
</dbReference>
<protein>
    <submittedName>
        <fullName evidence="1">Uncharacterized protein</fullName>
    </submittedName>
</protein>
<accession>A0A956RQP3</accession>
<evidence type="ECO:0000313" key="2">
    <source>
        <dbReference type="Proteomes" id="UP000697710"/>
    </source>
</evidence>
<dbReference type="EMBL" id="JAGQHR010000607">
    <property type="protein sequence ID" value="MCA9729205.1"/>
    <property type="molecule type" value="Genomic_DNA"/>
</dbReference>
<dbReference type="PROSITE" id="PS51257">
    <property type="entry name" value="PROKAR_LIPOPROTEIN"/>
    <property type="match status" value="1"/>
</dbReference>
<evidence type="ECO:0000313" key="1">
    <source>
        <dbReference type="EMBL" id="MCA9729205.1"/>
    </source>
</evidence>
<sequence>MNPLRWPTRASGTWAALVALAATVGCAGHFGGPRSSNTDLTVISFGSLQGESTECG</sequence>
<gene>
    <name evidence="1" type="ORF">KC729_16075</name>
</gene>
<name>A0A956RQP3_UNCEI</name>
<reference evidence="1" key="2">
    <citation type="journal article" date="2021" name="Microbiome">
        <title>Successional dynamics and alternative stable states in a saline activated sludge microbial community over 9 years.</title>
        <authorList>
            <person name="Wang Y."/>
            <person name="Ye J."/>
            <person name="Ju F."/>
            <person name="Liu L."/>
            <person name="Boyd J.A."/>
            <person name="Deng Y."/>
            <person name="Parks D.H."/>
            <person name="Jiang X."/>
            <person name="Yin X."/>
            <person name="Woodcroft B.J."/>
            <person name="Tyson G.W."/>
            <person name="Hugenholtz P."/>
            <person name="Polz M.F."/>
            <person name="Zhang T."/>
        </authorList>
    </citation>
    <scope>NUCLEOTIDE SEQUENCE</scope>
    <source>
        <strain evidence="1">HKST-UBA01</strain>
    </source>
</reference>
<reference evidence="1" key="1">
    <citation type="submission" date="2020-04" db="EMBL/GenBank/DDBJ databases">
        <authorList>
            <person name="Zhang T."/>
        </authorList>
    </citation>
    <scope>NUCLEOTIDE SEQUENCE</scope>
    <source>
        <strain evidence="1">HKST-UBA01</strain>
    </source>
</reference>
<comment type="caution">
    <text evidence="1">The sequence shown here is derived from an EMBL/GenBank/DDBJ whole genome shotgun (WGS) entry which is preliminary data.</text>
</comment>
<proteinExistence type="predicted"/>
<dbReference type="AlphaFoldDB" id="A0A956RQP3"/>